<protein>
    <recommendedName>
        <fullName evidence="2">Type IV secretion system protein</fullName>
    </recommendedName>
</protein>
<organism evidence="4 5">
    <name type="scientific">Vibrio sinensis</name>
    <dbReference type="NCBI Taxonomy" id="2302434"/>
    <lineage>
        <taxon>Bacteria</taxon>
        <taxon>Pseudomonadati</taxon>
        <taxon>Pseudomonadota</taxon>
        <taxon>Gammaproteobacteria</taxon>
        <taxon>Vibrionales</taxon>
        <taxon>Vibrionaceae</taxon>
        <taxon>Vibrio</taxon>
    </lineage>
</organism>
<dbReference type="Pfam" id="PF00437">
    <property type="entry name" value="T2SSE"/>
    <property type="match status" value="1"/>
</dbReference>
<dbReference type="InterPro" id="IPR014155">
    <property type="entry name" value="VirB11"/>
</dbReference>
<dbReference type="GO" id="GO:0005524">
    <property type="term" value="F:ATP binding"/>
    <property type="evidence" value="ECO:0007669"/>
    <property type="project" value="UniProtKB-UniRule"/>
</dbReference>
<dbReference type="GO" id="GO:0016887">
    <property type="term" value="F:ATP hydrolysis activity"/>
    <property type="evidence" value="ECO:0007669"/>
    <property type="project" value="InterPro"/>
</dbReference>
<evidence type="ECO:0000313" key="5">
    <source>
        <dbReference type="Proteomes" id="UP000273252"/>
    </source>
</evidence>
<comment type="caution">
    <text evidence="4">The sequence shown here is derived from an EMBL/GenBank/DDBJ whole genome shotgun (WGS) entry which is preliminary data.</text>
</comment>
<dbReference type="CDD" id="cd01130">
    <property type="entry name" value="VirB11-like_ATPase"/>
    <property type="match status" value="1"/>
</dbReference>
<dbReference type="Gene3D" id="3.30.450.90">
    <property type="match status" value="1"/>
</dbReference>
<accession>A0A3A6Q8G1</accession>
<feature type="domain" description="Bacterial type II secretion system protein E" evidence="3">
    <location>
        <begin position="151"/>
        <end position="305"/>
    </location>
</feature>
<evidence type="ECO:0000256" key="2">
    <source>
        <dbReference type="RuleBase" id="RU366071"/>
    </source>
</evidence>
<dbReference type="InterPro" id="IPR001482">
    <property type="entry name" value="T2SS/T4SS_dom"/>
</dbReference>
<dbReference type="PANTHER" id="PTHR30486:SF6">
    <property type="entry name" value="TYPE IV PILUS RETRACTATION ATPASE PILT"/>
    <property type="match status" value="1"/>
</dbReference>
<dbReference type="PANTHER" id="PTHR30486">
    <property type="entry name" value="TWITCHING MOTILITY PROTEIN PILT"/>
    <property type="match status" value="1"/>
</dbReference>
<evidence type="ECO:0000313" key="4">
    <source>
        <dbReference type="EMBL" id="RJX65878.1"/>
    </source>
</evidence>
<dbReference type="Proteomes" id="UP000273252">
    <property type="component" value="Unassembled WGS sequence"/>
</dbReference>
<proteinExistence type="inferred from homology"/>
<dbReference type="GO" id="GO:0044097">
    <property type="term" value="P:secretion by the type IV secretion system"/>
    <property type="evidence" value="ECO:0007669"/>
    <property type="project" value="InterPro"/>
</dbReference>
<dbReference type="InterPro" id="IPR027417">
    <property type="entry name" value="P-loop_NTPase"/>
</dbReference>
<dbReference type="NCBIfam" id="TIGR02788">
    <property type="entry name" value="VirB11"/>
    <property type="match status" value="1"/>
</dbReference>
<reference evidence="4 5" key="1">
    <citation type="submission" date="2018-08" db="EMBL/GenBank/DDBJ databases">
        <title>Vibrio isolated from the Eastern China Marginal Seas.</title>
        <authorList>
            <person name="Li Y."/>
        </authorList>
    </citation>
    <scope>NUCLEOTIDE SEQUENCE [LARGE SCALE GENOMIC DNA]</scope>
    <source>
        <strain evidence="4 5">BEI233</strain>
    </source>
</reference>
<gene>
    <name evidence="4" type="primary">virB11</name>
    <name evidence="4" type="ORF">DZ860_21035</name>
</gene>
<dbReference type="EMBL" id="QVMU01000031">
    <property type="protein sequence ID" value="RJX65878.1"/>
    <property type="molecule type" value="Genomic_DNA"/>
</dbReference>
<dbReference type="Gene3D" id="3.40.50.300">
    <property type="entry name" value="P-loop containing nucleotide triphosphate hydrolases"/>
    <property type="match status" value="1"/>
</dbReference>
<keyword evidence="2" id="KW-0067">ATP-binding</keyword>
<name>A0A3A6Q8G1_9VIBR</name>
<dbReference type="OrthoDB" id="9810761at2"/>
<comment type="similarity">
    <text evidence="1 2">Belongs to the GSP E family.</text>
</comment>
<evidence type="ECO:0000256" key="1">
    <source>
        <dbReference type="ARBA" id="ARBA00006611"/>
    </source>
</evidence>
<dbReference type="InterPro" id="IPR050921">
    <property type="entry name" value="T4SS_GSP_E_ATPase"/>
</dbReference>
<keyword evidence="5" id="KW-1185">Reference proteome</keyword>
<keyword evidence="2" id="KW-0547">Nucleotide-binding</keyword>
<dbReference type="GO" id="GO:0043684">
    <property type="term" value="C:type IV secretion system complex"/>
    <property type="evidence" value="ECO:0007669"/>
    <property type="project" value="UniProtKB-UniRule"/>
</dbReference>
<evidence type="ECO:0000259" key="3">
    <source>
        <dbReference type="Pfam" id="PF00437"/>
    </source>
</evidence>
<dbReference type="AlphaFoldDB" id="A0A3A6Q8G1"/>
<sequence length="331" mass="36868">MARDWLKQTGLQTILDLEGITEVAVNEPLRVWFDRGNGWETQDMPNLTLQSCLALAKSLCVFAGLTKPIGIENPLASVILPDGERGQIAVPPATLQGHISMTFRKPSLARFSLEDYEKTGRFSRCKEIIAQDDALTDQQTALLEFKKKGDYLTFLREAVKMNMNILLVGGTGSGKTTFMKALVDCYPLEKRLFTIEDVHELGLPLHANHVHLLYKQGGLTPKQLIEACMRMKPDHVLLAELRGDEAWGYIEMLNTGHQGSITTIHANDCLSAPARLATLIKQSEVGRTLDHELIMRTITSSIDVIAFFNGTYLTELMYEPQRKNAILAGKS</sequence>
<dbReference type="SUPFAM" id="SSF52540">
    <property type="entry name" value="P-loop containing nucleoside triphosphate hydrolases"/>
    <property type="match status" value="1"/>
</dbReference>
<comment type="function">
    <text evidence="2">Part of the Type IV secretion system.</text>
</comment>